<keyword evidence="1" id="KW-0472">Membrane</keyword>
<evidence type="ECO:0000313" key="3">
    <source>
        <dbReference type="Proteomes" id="UP000269396"/>
    </source>
</evidence>
<evidence type="ECO:0000256" key="1">
    <source>
        <dbReference type="SAM" id="Phobius"/>
    </source>
</evidence>
<keyword evidence="1" id="KW-0812">Transmembrane</keyword>
<gene>
    <name evidence="2" type="ORF">SMTD_LOCUS17370</name>
</gene>
<feature type="transmembrane region" description="Helical" evidence="1">
    <location>
        <begin position="12"/>
        <end position="30"/>
    </location>
</feature>
<sequence>MIVLYQEIKMIINNFQIVLIIKTFIIILFVNHRYHGYINLQFVTINHLFYYFIMHNVQKN</sequence>
<keyword evidence="3" id="KW-1185">Reference proteome</keyword>
<dbReference type="EMBL" id="UZAL01038621">
    <property type="protein sequence ID" value="VDP74025.1"/>
    <property type="molecule type" value="Genomic_DNA"/>
</dbReference>
<feature type="transmembrane region" description="Helical" evidence="1">
    <location>
        <begin position="36"/>
        <end position="53"/>
    </location>
</feature>
<evidence type="ECO:0008006" key="4">
    <source>
        <dbReference type="Google" id="ProtNLM"/>
    </source>
</evidence>
<dbReference type="AlphaFoldDB" id="A0A3P8H668"/>
<accession>A0A3P8H668</accession>
<reference evidence="2 3" key="1">
    <citation type="submission" date="2018-11" db="EMBL/GenBank/DDBJ databases">
        <authorList>
            <consortium name="Pathogen Informatics"/>
        </authorList>
    </citation>
    <scope>NUCLEOTIDE SEQUENCE [LARGE SCALE GENOMIC DNA]</scope>
    <source>
        <strain>Denwood</strain>
        <strain evidence="3">Zambia</strain>
    </source>
</reference>
<keyword evidence="1" id="KW-1133">Transmembrane helix</keyword>
<dbReference type="Proteomes" id="UP000269396">
    <property type="component" value="Unassembled WGS sequence"/>
</dbReference>
<name>A0A3P8H668_9TREM</name>
<proteinExistence type="predicted"/>
<evidence type="ECO:0000313" key="2">
    <source>
        <dbReference type="EMBL" id="VDP74025.1"/>
    </source>
</evidence>
<organism evidence="2 3">
    <name type="scientific">Schistosoma mattheei</name>
    <dbReference type="NCBI Taxonomy" id="31246"/>
    <lineage>
        <taxon>Eukaryota</taxon>
        <taxon>Metazoa</taxon>
        <taxon>Spiralia</taxon>
        <taxon>Lophotrochozoa</taxon>
        <taxon>Platyhelminthes</taxon>
        <taxon>Trematoda</taxon>
        <taxon>Digenea</taxon>
        <taxon>Strigeidida</taxon>
        <taxon>Schistosomatoidea</taxon>
        <taxon>Schistosomatidae</taxon>
        <taxon>Schistosoma</taxon>
    </lineage>
</organism>
<protein>
    <recommendedName>
        <fullName evidence="4">Transmembrane protein</fullName>
    </recommendedName>
</protein>